<dbReference type="RefSeq" id="WP_219791579.1">
    <property type="nucleotide sequence ID" value="NZ_JAHYCA010000003.1"/>
</dbReference>
<sequence length="98" mass="11465">MAFSDETRSAIDAYLEGHLADWDWHKDRFDFISDPTLRDRLADEFISTRYVYKLLEGMAADSWLLRAQIRLQVLSYASIYEAVIHHILFKDLASNPEV</sequence>
<organism evidence="1 2">
    <name type="scientific">Billgrantia antri</name>
    <dbReference type="NCBI Taxonomy" id="2846777"/>
    <lineage>
        <taxon>Bacteria</taxon>
        <taxon>Pseudomonadati</taxon>
        <taxon>Pseudomonadota</taxon>
        <taxon>Gammaproteobacteria</taxon>
        <taxon>Oceanospirillales</taxon>
        <taxon>Halomonadaceae</taxon>
        <taxon>Billgrantia</taxon>
    </lineage>
</organism>
<evidence type="ECO:0000313" key="2">
    <source>
        <dbReference type="Proteomes" id="UP000769617"/>
    </source>
</evidence>
<protein>
    <submittedName>
        <fullName evidence="1">Uncharacterized protein</fullName>
    </submittedName>
</protein>
<accession>A0ABS6ZNI8</accession>
<dbReference type="EMBL" id="JAHYCA010000003">
    <property type="protein sequence ID" value="MBW6391328.1"/>
    <property type="molecule type" value="Genomic_DNA"/>
</dbReference>
<comment type="caution">
    <text evidence="1">The sequence shown here is derived from an EMBL/GenBank/DDBJ whole genome shotgun (WGS) entry which is preliminary data.</text>
</comment>
<proteinExistence type="predicted"/>
<name>A0ABS6ZNI8_9GAMM</name>
<keyword evidence="2" id="KW-1185">Reference proteome</keyword>
<dbReference type="Proteomes" id="UP000769617">
    <property type="component" value="Unassembled WGS sequence"/>
</dbReference>
<evidence type="ECO:0000313" key="1">
    <source>
        <dbReference type="EMBL" id="MBW6391328.1"/>
    </source>
</evidence>
<reference evidence="1 2" key="1">
    <citation type="submission" date="2021-07" db="EMBL/GenBank/DDBJ databases">
        <authorList>
            <person name="So Y."/>
        </authorList>
    </citation>
    <scope>NUCLEOTIDE SEQUENCE [LARGE SCALE GENOMIC DNA]</scope>
    <source>
        <strain evidence="1 2">Y3S6</strain>
    </source>
</reference>
<gene>
    <name evidence="1" type="ORF">KPL81_09165</name>
</gene>